<dbReference type="InterPro" id="IPR001610">
    <property type="entry name" value="PAC"/>
</dbReference>
<proteinExistence type="predicted"/>
<dbReference type="HOGENOM" id="CLU_000445_70_46_4"/>
<dbReference type="InterPro" id="IPR029787">
    <property type="entry name" value="Nucleotide_cyclase"/>
</dbReference>
<dbReference type="InterPro" id="IPR003660">
    <property type="entry name" value="HAMP_dom"/>
</dbReference>
<evidence type="ECO:0000313" key="8">
    <source>
        <dbReference type="EMBL" id="ADL55888.1"/>
    </source>
</evidence>
<dbReference type="Gene3D" id="6.10.340.10">
    <property type="match status" value="1"/>
</dbReference>
<evidence type="ECO:0000313" key="9">
    <source>
        <dbReference type="Proteomes" id="UP000001235"/>
    </source>
</evidence>
<dbReference type="InterPro" id="IPR043128">
    <property type="entry name" value="Rev_trsase/Diguanyl_cyclase"/>
</dbReference>
<dbReference type="PANTHER" id="PTHR44757">
    <property type="entry name" value="DIGUANYLATE CYCLASE DGCP"/>
    <property type="match status" value="1"/>
</dbReference>
<dbReference type="InterPro" id="IPR001633">
    <property type="entry name" value="EAL_dom"/>
</dbReference>
<sequence length="1138" mass="128507">MVSQFRKLSIKWKIFVLSAIVFGLSLTAGFAYFTYQSYWLNVTTSLNGLMNFTDAKQQGVIRFIDQNEKLARQMANLVAHADATVVRSQFASIVETDVFKLAEHPFRDEIVAGKRTIPTWQVYRAIDYVESGIIRYSSDAQREGRVWNHDLDLTSGYSDPYFDADVPVITFAAPALEGTVYVHADARMLTNIVNGEIGNLAGDMGAYYLAGVGKTFDFYIVNKENLLITDSRIHPDQFLKGRGSEKPWRTTMQQAGVICGKSGTYLTDAKCTTGCRETMGFYSGVNGKTMLGASMPFYDSRWTLVVEQEAFEILWPMWVMFAEQLAMLLVLSAVSIWLYLRLQNRAIIHPLKQLQNAIEEIERTQDFTRPIEITSEDEFGELANAFNRMSHHLDRVYQNLEQRVTERTQELEILNQQIRANLLISRESQEKLAASEAHSKRIAEELQYQKFALDEHAIVSVTDVTGTITDVNERFCQISQYSREELIGKNHKMLNSGWHPKGFFKAMYRAITRGQVWNDEVCNRAKDGSLYWLDMTVVPFMDECGKPYKYIGIRTDITERKKSAEAIERSEAKLHILFDSNSDAVLMLDMQGFFDCNKAALRLFGCATTEELCKHHPADMSPATQPNGIDSLTLANEYIATATRDGNAQFEWLHKRMDSGQSFPADVLLSSMKLDGRVVLQATVRDITERKKSESEIVRLAFYDPLTGLPNRRLLMDRLQHALTSNLRNDKHGAILFIDLDNFKSLNDTKGHAVGDLLLVEVAQRLKGCVREEDTVARLGGDEFVVLLDNLSHGHDNAGAHTKRVAEKILQALNLSYMLQGYEYHSSPSIGVALFCADASSPDELLKRADSAMYQSKAAGRNTVRFYDERTQALLLARAELEHALHHALEQQQLMLYYQVQVNADYQPVGAEVLLRWFHPVLGMISPAQFIPLAEESGMIIPIGYWVLEQACDQLKRWASDVFKCDLVLAVNVSIRQFHEADFAQKVQALVTDSGISPDRLKLEITESMLVHDVENIIATMQQLKKIGLNFSMDDFGTGYSSLSSIKRLPLDQLKIDQSFVRDIGHDEHDKAIVRTIIAMAQSMKLNIIAEGIETEQQRRLLALKGCTNYQGYLFSKPVPLSDFEGLLSRAGGLTPVN</sequence>
<dbReference type="InterPro" id="IPR052155">
    <property type="entry name" value="Biofilm_reg_signaling"/>
</dbReference>
<dbReference type="SUPFAM" id="SSF141868">
    <property type="entry name" value="EAL domain-like"/>
    <property type="match status" value="1"/>
</dbReference>
<dbReference type="NCBIfam" id="TIGR00229">
    <property type="entry name" value="sensory_box"/>
    <property type="match status" value="2"/>
</dbReference>
<dbReference type="GO" id="GO:0071111">
    <property type="term" value="F:cyclic-guanylate-specific phosphodiesterase activity"/>
    <property type="evidence" value="ECO:0007669"/>
    <property type="project" value="UniProtKB-EC"/>
</dbReference>
<evidence type="ECO:0000259" key="4">
    <source>
        <dbReference type="PROSITE" id="PS50113"/>
    </source>
</evidence>
<organism evidence="8 9">
    <name type="scientific">Gallionella capsiferriformans (strain ES-2)</name>
    <name type="common">Gallionella ferruginea capsiferriformans (strain ES-2)</name>
    <dbReference type="NCBI Taxonomy" id="395494"/>
    <lineage>
        <taxon>Bacteria</taxon>
        <taxon>Pseudomonadati</taxon>
        <taxon>Pseudomonadota</taxon>
        <taxon>Betaproteobacteria</taxon>
        <taxon>Nitrosomonadales</taxon>
        <taxon>Gallionellaceae</taxon>
        <taxon>Gallionella</taxon>
    </lineage>
</organism>
<dbReference type="InterPro" id="IPR035919">
    <property type="entry name" value="EAL_sf"/>
</dbReference>
<dbReference type="PROSITE" id="PS50113">
    <property type="entry name" value="PAC"/>
    <property type="match status" value="1"/>
</dbReference>
<accession>D9SH91</accession>
<dbReference type="RefSeq" id="WP_013293822.1">
    <property type="nucleotide sequence ID" value="NC_014394.1"/>
</dbReference>
<dbReference type="SMART" id="SM00304">
    <property type="entry name" value="HAMP"/>
    <property type="match status" value="1"/>
</dbReference>
<dbReference type="InterPro" id="IPR000014">
    <property type="entry name" value="PAS"/>
</dbReference>
<dbReference type="NCBIfam" id="TIGR00254">
    <property type="entry name" value="GGDEF"/>
    <property type="match status" value="1"/>
</dbReference>
<dbReference type="eggNOG" id="COG3850">
    <property type="taxonomic scope" value="Bacteria"/>
</dbReference>
<dbReference type="AlphaFoldDB" id="D9SH91"/>
<dbReference type="Pfam" id="PF00672">
    <property type="entry name" value="HAMP"/>
    <property type="match status" value="1"/>
</dbReference>
<dbReference type="EMBL" id="CP002159">
    <property type="protein sequence ID" value="ADL55888.1"/>
    <property type="molecule type" value="Genomic_DNA"/>
</dbReference>
<evidence type="ECO:0000259" key="3">
    <source>
        <dbReference type="PROSITE" id="PS50112"/>
    </source>
</evidence>
<dbReference type="PROSITE" id="PS50112">
    <property type="entry name" value="PAS"/>
    <property type="match status" value="1"/>
</dbReference>
<feature type="transmembrane region" description="Helical" evidence="2">
    <location>
        <begin position="12"/>
        <end position="35"/>
    </location>
</feature>
<dbReference type="SUPFAM" id="SSF55785">
    <property type="entry name" value="PYP-like sensor domain (PAS domain)"/>
    <property type="match status" value="2"/>
</dbReference>
<dbReference type="CDD" id="cd06225">
    <property type="entry name" value="HAMP"/>
    <property type="match status" value="1"/>
</dbReference>
<dbReference type="FunFam" id="3.30.70.270:FF:000001">
    <property type="entry name" value="Diguanylate cyclase domain protein"/>
    <property type="match status" value="1"/>
</dbReference>
<dbReference type="CDD" id="cd00130">
    <property type="entry name" value="PAS"/>
    <property type="match status" value="1"/>
</dbReference>
<dbReference type="SUPFAM" id="SSF158472">
    <property type="entry name" value="HAMP domain-like"/>
    <property type="match status" value="1"/>
</dbReference>
<keyword evidence="9" id="KW-1185">Reference proteome</keyword>
<comment type="catalytic activity">
    <reaction evidence="1">
        <text>3',3'-c-di-GMP + H2O = 5'-phosphoguanylyl(3'-&gt;5')guanosine + H(+)</text>
        <dbReference type="Rhea" id="RHEA:24902"/>
        <dbReference type="ChEBI" id="CHEBI:15377"/>
        <dbReference type="ChEBI" id="CHEBI:15378"/>
        <dbReference type="ChEBI" id="CHEBI:58754"/>
        <dbReference type="ChEBI" id="CHEBI:58805"/>
        <dbReference type="EC" id="3.1.4.52"/>
    </reaction>
    <physiologicalReaction direction="left-to-right" evidence="1">
        <dbReference type="Rhea" id="RHEA:24903"/>
    </physiologicalReaction>
</comment>
<feature type="domain" description="GGDEF" evidence="7">
    <location>
        <begin position="731"/>
        <end position="869"/>
    </location>
</feature>
<evidence type="ECO:0000259" key="5">
    <source>
        <dbReference type="PROSITE" id="PS50883"/>
    </source>
</evidence>
<evidence type="ECO:0000259" key="6">
    <source>
        <dbReference type="PROSITE" id="PS50885"/>
    </source>
</evidence>
<dbReference type="CDD" id="cd01948">
    <property type="entry name" value="EAL"/>
    <property type="match status" value="1"/>
</dbReference>
<keyword evidence="2" id="KW-1133">Transmembrane helix</keyword>
<dbReference type="GO" id="GO:0007165">
    <property type="term" value="P:signal transduction"/>
    <property type="evidence" value="ECO:0007669"/>
    <property type="project" value="InterPro"/>
</dbReference>
<dbReference type="PANTHER" id="PTHR44757:SF2">
    <property type="entry name" value="BIOFILM ARCHITECTURE MAINTENANCE PROTEIN MBAA"/>
    <property type="match status" value="1"/>
</dbReference>
<dbReference type="InterPro" id="IPR000160">
    <property type="entry name" value="GGDEF_dom"/>
</dbReference>
<dbReference type="Pfam" id="PF13188">
    <property type="entry name" value="PAS_8"/>
    <property type="match status" value="1"/>
</dbReference>
<keyword evidence="2" id="KW-0812">Transmembrane</keyword>
<evidence type="ECO:0000256" key="2">
    <source>
        <dbReference type="SAM" id="Phobius"/>
    </source>
</evidence>
<dbReference type="Proteomes" id="UP000001235">
    <property type="component" value="Chromosome"/>
</dbReference>
<dbReference type="SMART" id="SM00091">
    <property type="entry name" value="PAS"/>
    <property type="match status" value="2"/>
</dbReference>
<dbReference type="Pfam" id="PF00990">
    <property type="entry name" value="GGDEF"/>
    <property type="match status" value="1"/>
</dbReference>
<dbReference type="SUPFAM" id="SSF55073">
    <property type="entry name" value="Nucleotide cyclase"/>
    <property type="match status" value="1"/>
</dbReference>
<dbReference type="InterPro" id="IPR035965">
    <property type="entry name" value="PAS-like_dom_sf"/>
</dbReference>
<dbReference type="CDD" id="cd01949">
    <property type="entry name" value="GGDEF"/>
    <property type="match status" value="1"/>
</dbReference>
<dbReference type="SMART" id="SM00052">
    <property type="entry name" value="EAL"/>
    <property type="match status" value="1"/>
</dbReference>
<feature type="domain" description="HAMP" evidence="6">
    <location>
        <begin position="345"/>
        <end position="398"/>
    </location>
</feature>
<evidence type="ECO:0000256" key="1">
    <source>
        <dbReference type="ARBA" id="ARBA00051114"/>
    </source>
</evidence>
<dbReference type="eggNOG" id="COG5001">
    <property type="taxonomic scope" value="Bacteria"/>
</dbReference>
<dbReference type="Pfam" id="PF00563">
    <property type="entry name" value="EAL"/>
    <property type="match status" value="1"/>
</dbReference>
<evidence type="ECO:0000259" key="7">
    <source>
        <dbReference type="PROSITE" id="PS50887"/>
    </source>
</evidence>
<dbReference type="Pfam" id="PF13426">
    <property type="entry name" value="PAS_9"/>
    <property type="match status" value="1"/>
</dbReference>
<keyword evidence="2" id="KW-0472">Membrane</keyword>
<dbReference type="SMART" id="SM00086">
    <property type="entry name" value="PAC"/>
    <property type="match status" value="2"/>
</dbReference>
<name>D9SH91_GALCS</name>
<feature type="domain" description="PAS" evidence="3">
    <location>
        <begin position="459"/>
        <end position="501"/>
    </location>
</feature>
<dbReference type="PROSITE" id="PS50883">
    <property type="entry name" value="EAL"/>
    <property type="match status" value="1"/>
</dbReference>
<protein>
    <submittedName>
        <fullName evidence="8">Diguanylate cyclase/phosphodiesterase with PAS/PAC sensor(S)</fullName>
    </submittedName>
</protein>
<dbReference type="FunFam" id="3.20.20.450:FF:000001">
    <property type="entry name" value="Cyclic di-GMP phosphodiesterase yahA"/>
    <property type="match status" value="1"/>
</dbReference>
<dbReference type="STRING" id="395494.Galf_1879"/>
<dbReference type="SMART" id="SM00267">
    <property type="entry name" value="GGDEF"/>
    <property type="match status" value="1"/>
</dbReference>
<dbReference type="PROSITE" id="PS50885">
    <property type="entry name" value="HAMP"/>
    <property type="match status" value="1"/>
</dbReference>
<feature type="domain" description="PAC" evidence="4">
    <location>
        <begin position="517"/>
        <end position="569"/>
    </location>
</feature>
<dbReference type="Gene3D" id="3.20.20.450">
    <property type="entry name" value="EAL domain"/>
    <property type="match status" value="1"/>
</dbReference>
<dbReference type="OrthoDB" id="9813903at2"/>
<feature type="domain" description="EAL" evidence="5">
    <location>
        <begin position="878"/>
        <end position="1132"/>
    </location>
</feature>
<reference evidence="8 9" key="1">
    <citation type="submission" date="2010-08" db="EMBL/GenBank/DDBJ databases">
        <title>Complete sequence of Gallionella capsiferriformans ES-2.</title>
        <authorList>
            <consortium name="US DOE Joint Genome Institute"/>
            <person name="Lucas S."/>
            <person name="Copeland A."/>
            <person name="Lapidus A."/>
            <person name="Cheng J.-F."/>
            <person name="Bruce D."/>
            <person name="Goodwin L."/>
            <person name="Pitluck S."/>
            <person name="Chertkov O."/>
            <person name="Davenport K.W."/>
            <person name="Detter J.C."/>
            <person name="Han C."/>
            <person name="Tapia R."/>
            <person name="Land M."/>
            <person name="Hauser L."/>
            <person name="Chang Y.-J."/>
            <person name="Jeffries C."/>
            <person name="Kyrpides N."/>
            <person name="Ivanova N."/>
            <person name="Mikhailova N."/>
            <person name="Shelobolina E.S."/>
            <person name="Picardal F."/>
            <person name="Roden E."/>
            <person name="Emerson D."/>
            <person name="Woyke T."/>
        </authorList>
    </citation>
    <scope>NUCLEOTIDE SEQUENCE [LARGE SCALE GENOMIC DNA]</scope>
    <source>
        <strain evidence="8 9">ES-2</strain>
    </source>
</reference>
<dbReference type="KEGG" id="gca:Galf_1879"/>
<dbReference type="GO" id="GO:0071732">
    <property type="term" value="P:cellular response to nitric oxide"/>
    <property type="evidence" value="ECO:0007669"/>
    <property type="project" value="UniProtKB-ARBA"/>
</dbReference>
<dbReference type="InterPro" id="IPR000700">
    <property type="entry name" value="PAS-assoc_C"/>
</dbReference>
<dbReference type="Gene3D" id="3.30.70.270">
    <property type="match status" value="1"/>
</dbReference>
<gene>
    <name evidence="8" type="ordered locus">Galf_1879</name>
</gene>
<dbReference type="PROSITE" id="PS50887">
    <property type="entry name" value="GGDEF"/>
    <property type="match status" value="1"/>
</dbReference>
<dbReference type="GO" id="GO:0016020">
    <property type="term" value="C:membrane"/>
    <property type="evidence" value="ECO:0007669"/>
    <property type="project" value="InterPro"/>
</dbReference>
<dbReference type="Gene3D" id="3.30.450.20">
    <property type="entry name" value="PAS domain"/>
    <property type="match status" value="2"/>
</dbReference>